<evidence type="ECO:0000313" key="2">
    <source>
        <dbReference type="EMBL" id="UQX09889.1"/>
    </source>
</evidence>
<reference evidence="2" key="1">
    <citation type="submission" date="2022-05" db="EMBL/GenBank/DDBJ databases">
        <title>A methanotrophic Mycobacterium dominates a cave microbial ecosystem.</title>
        <authorList>
            <person name="Van Spanning R.J.M."/>
            <person name="Guan Q."/>
            <person name="Melkonian C."/>
            <person name="Gallant J."/>
            <person name="Polerecky L."/>
            <person name="Flot J.-F."/>
            <person name="Brandt B.W."/>
            <person name="Braster M."/>
            <person name="Iturbe Espinoza P."/>
            <person name="Aerts J."/>
            <person name="Meima-Franke M."/>
            <person name="Piersma S.R."/>
            <person name="Bunduc C."/>
            <person name="Ummels R."/>
            <person name="Pain A."/>
            <person name="Fleming E.J."/>
            <person name="van der Wel N."/>
            <person name="Gherman V.D."/>
            <person name="Sarbu S.M."/>
            <person name="Bodelier P.L.E."/>
            <person name="Bitter W."/>
        </authorList>
    </citation>
    <scope>NUCLEOTIDE SEQUENCE</scope>
    <source>
        <strain evidence="2">Sulfur Cave</strain>
    </source>
</reference>
<protein>
    <submittedName>
        <fullName evidence="2">Uncharacterized protein</fullName>
    </submittedName>
</protein>
<gene>
    <name evidence="2" type="ORF">M5I08_16720</name>
</gene>
<feature type="region of interest" description="Disordered" evidence="1">
    <location>
        <begin position="383"/>
        <end position="423"/>
    </location>
</feature>
<dbReference type="Proteomes" id="UP001056610">
    <property type="component" value="Chromosome"/>
</dbReference>
<dbReference type="EMBL" id="CP097320">
    <property type="protein sequence ID" value="UQX09889.1"/>
    <property type="molecule type" value="Genomic_DNA"/>
</dbReference>
<feature type="region of interest" description="Disordered" evidence="1">
    <location>
        <begin position="233"/>
        <end position="308"/>
    </location>
</feature>
<evidence type="ECO:0000256" key="1">
    <source>
        <dbReference type="SAM" id="MobiDB-lite"/>
    </source>
</evidence>
<proteinExistence type="predicted"/>
<feature type="compositionally biased region" description="Low complexity" evidence="1">
    <location>
        <begin position="294"/>
        <end position="308"/>
    </location>
</feature>
<sequence length="446" mass="46339">MNVSPGGGGAGRLQPSRGVLAVLVDGGDEGWQHGEPFPGPGVHAGLGPRFLLLVLDVAAADGAGNGPWPPAGRLVQCPLSEVEVEPPDGRQDSGARLSVLDALLPPGSDVGGQLQRADAWVVVFQVFPEPQAQRRGQAGEGAVVDTGLAFAQVVHEQVADGPAGQIVAVDELGGGELPGEPGVDYSDRDRRTGWKYPGCVQELVEERGVHASPVVVYPHEALQQLHAVAGGDVGDRPALGGHDHGDPLDRRAEHGCGEAAGLRQFPQSRDPGGVAGPAHFPPELARGSGGQQPGQARAQDVAADQLDQAAAERRAAALARHRVAGAAEVGQKLIPPVSPPVGACPGRFPAFLPRRPRVQPEPVKDLQHGPLPPVLSLRFLGREGRGEHPSHHREPVRGSCVPRRRDRPRRELPITARASAPSCRAAATGGAATVTSGLFRTARPGS</sequence>
<feature type="compositionally biased region" description="Basic and acidic residues" evidence="1">
    <location>
        <begin position="383"/>
        <end position="396"/>
    </location>
</feature>
<name>A0ABY4QH86_9MYCO</name>
<keyword evidence="3" id="KW-1185">Reference proteome</keyword>
<accession>A0ABY4QH86</accession>
<evidence type="ECO:0000313" key="3">
    <source>
        <dbReference type="Proteomes" id="UP001056610"/>
    </source>
</evidence>
<feature type="compositionally biased region" description="Basic and acidic residues" evidence="1">
    <location>
        <begin position="241"/>
        <end position="256"/>
    </location>
</feature>
<dbReference type="RefSeq" id="WP_219069208.1">
    <property type="nucleotide sequence ID" value="NZ_CAJUXY010000051.1"/>
</dbReference>
<organism evidence="2 3">
    <name type="scientific">Candidatus Mycobacterium methanotrophicum</name>
    <dbReference type="NCBI Taxonomy" id="2943498"/>
    <lineage>
        <taxon>Bacteria</taxon>
        <taxon>Bacillati</taxon>
        <taxon>Actinomycetota</taxon>
        <taxon>Actinomycetes</taxon>
        <taxon>Mycobacteriales</taxon>
        <taxon>Mycobacteriaceae</taxon>
        <taxon>Mycobacterium</taxon>
    </lineage>
</organism>